<keyword evidence="4" id="KW-1185">Reference proteome</keyword>
<keyword evidence="2" id="KW-0677">Repeat</keyword>
<dbReference type="PANTHER" id="PTHR23416:SF78">
    <property type="entry name" value="LIPOPOLYSACCHARIDE BIOSYNTHESIS O-ACETYL TRANSFERASE WBBJ-RELATED"/>
    <property type="match status" value="1"/>
</dbReference>
<evidence type="ECO:0000256" key="2">
    <source>
        <dbReference type="ARBA" id="ARBA00022737"/>
    </source>
</evidence>
<name>A0A7Y9YCZ1_9ACTN</name>
<evidence type="ECO:0000313" key="3">
    <source>
        <dbReference type="EMBL" id="NYI09868.1"/>
    </source>
</evidence>
<dbReference type="CDD" id="cd04647">
    <property type="entry name" value="LbH_MAT_like"/>
    <property type="match status" value="1"/>
</dbReference>
<sequence>MISQVAETQPPEPQGPHLVAHPTASIAETAIIRGSGVVEVGAYAVVEDFVVIDLGGSGRGKLELAARSKLKIGVVIRNYNGSVRVGEHTTLGDYTVIHGHGGVDIGRDGGIAPHCSIAASEHIWTSSEVPIRYQGETARGIRIGDDVWLGTGVRVLDGVAVGNGVVIGAGAVVNSDLPAMHICAGIPCRVIRPRPISVEEEKQ</sequence>
<dbReference type="InterPro" id="IPR018357">
    <property type="entry name" value="Hexapep_transf_CS"/>
</dbReference>
<dbReference type="Proteomes" id="UP000537326">
    <property type="component" value="Unassembled WGS sequence"/>
</dbReference>
<dbReference type="EMBL" id="JACBZI010000001">
    <property type="protein sequence ID" value="NYI09868.1"/>
    <property type="molecule type" value="Genomic_DNA"/>
</dbReference>
<evidence type="ECO:0000256" key="1">
    <source>
        <dbReference type="ARBA" id="ARBA00022679"/>
    </source>
</evidence>
<evidence type="ECO:0000313" key="4">
    <source>
        <dbReference type="Proteomes" id="UP000537326"/>
    </source>
</evidence>
<comment type="caution">
    <text evidence="3">The sequence shown here is derived from an EMBL/GenBank/DDBJ whole genome shotgun (WGS) entry which is preliminary data.</text>
</comment>
<proteinExistence type="predicted"/>
<dbReference type="Pfam" id="PF00132">
    <property type="entry name" value="Hexapep"/>
    <property type="match status" value="1"/>
</dbReference>
<dbReference type="GO" id="GO:0016740">
    <property type="term" value="F:transferase activity"/>
    <property type="evidence" value="ECO:0007669"/>
    <property type="project" value="UniProtKB-KW"/>
</dbReference>
<dbReference type="InterPro" id="IPR011004">
    <property type="entry name" value="Trimer_LpxA-like_sf"/>
</dbReference>
<dbReference type="RefSeq" id="WP_179530787.1">
    <property type="nucleotide sequence ID" value="NZ_BAAAPP010000004.1"/>
</dbReference>
<dbReference type="Gene3D" id="2.160.10.10">
    <property type="entry name" value="Hexapeptide repeat proteins"/>
    <property type="match status" value="1"/>
</dbReference>
<dbReference type="SUPFAM" id="SSF51161">
    <property type="entry name" value="Trimeric LpxA-like enzymes"/>
    <property type="match status" value="1"/>
</dbReference>
<dbReference type="InterPro" id="IPR051159">
    <property type="entry name" value="Hexapeptide_acetyltransf"/>
</dbReference>
<dbReference type="InterPro" id="IPR001451">
    <property type="entry name" value="Hexapep"/>
</dbReference>
<dbReference type="PANTHER" id="PTHR23416">
    <property type="entry name" value="SIALIC ACID SYNTHASE-RELATED"/>
    <property type="match status" value="1"/>
</dbReference>
<organism evidence="3 4">
    <name type="scientific">Nocardioides marinus</name>
    <dbReference type="NCBI Taxonomy" id="374514"/>
    <lineage>
        <taxon>Bacteria</taxon>
        <taxon>Bacillati</taxon>
        <taxon>Actinomycetota</taxon>
        <taxon>Actinomycetes</taxon>
        <taxon>Propionibacteriales</taxon>
        <taxon>Nocardioidaceae</taxon>
        <taxon>Nocardioides</taxon>
    </lineage>
</organism>
<gene>
    <name evidence="3" type="ORF">BKA05_001383</name>
</gene>
<reference evidence="3 4" key="1">
    <citation type="submission" date="2020-07" db="EMBL/GenBank/DDBJ databases">
        <title>Sequencing the genomes of 1000 actinobacteria strains.</title>
        <authorList>
            <person name="Klenk H.-P."/>
        </authorList>
    </citation>
    <scope>NUCLEOTIDE SEQUENCE [LARGE SCALE GENOMIC DNA]</scope>
    <source>
        <strain evidence="3 4">DSM 18248</strain>
    </source>
</reference>
<protein>
    <submittedName>
        <fullName evidence="3">Acetyltransferase-like isoleucine patch superfamily enzyme</fullName>
    </submittedName>
</protein>
<dbReference type="PROSITE" id="PS00101">
    <property type="entry name" value="HEXAPEP_TRANSFERASES"/>
    <property type="match status" value="1"/>
</dbReference>
<accession>A0A7Y9YCZ1</accession>
<keyword evidence="1 3" id="KW-0808">Transferase</keyword>
<dbReference type="AlphaFoldDB" id="A0A7Y9YCZ1"/>